<proteinExistence type="predicted"/>
<evidence type="ECO:0000313" key="1">
    <source>
        <dbReference type="EMBL" id="SVD28859.1"/>
    </source>
</evidence>
<dbReference type="PROSITE" id="PS50088">
    <property type="entry name" value="ANK_REPEAT"/>
    <property type="match status" value="1"/>
</dbReference>
<dbReference type="PROSITE" id="PS50297">
    <property type="entry name" value="ANK_REP_REGION"/>
    <property type="match status" value="1"/>
</dbReference>
<dbReference type="EMBL" id="UINC01141240">
    <property type="protein sequence ID" value="SVD28859.1"/>
    <property type="molecule type" value="Genomic_DNA"/>
</dbReference>
<reference evidence="1" key="1">
    <citation type="submission" date="2018-05" db="EMBL/GenBank/DDBJ databases">
        <authorList>
            <person name="Lanie J.A."/>
            <person name="Ng W.-L."/>
            <person name="Kazmierczak K.M."/>
            <person name="Andrzejewski T.M."/>
            <person name="Davidsen T.M."/>
            <person name="Wayne K.J."/>
            <person name="Tettelin H."/>
            <person name="Glass J.I."/>
            <person name="Rusch D."/>
            <person name="Podicherti R."/>
            <person name="Tsui H.-C.T."/>
            <person name="Winkler M.E."/>
        </authorList>
    </citation>
    <scope>NUCLEOTIDE SEQUENCE</scope>
</reference>
<dbReference type="SMART" id="SM00248">
    <property type="entry name" value="ANK"/>
    <property type="match status" value="1"/>
</dbReference>
<dbReference type="Pfam" id="PF00023">
    <property type="entry name" value="Ank"/>
    <property type="match status" value="1"/>
</dbReference>
<name>A0A382U3G6_9ZZZZ</name>
<dbReference type="InterPro" id="IPR036770">
    <property type="entry name" value="Ankyrin_rpt-contain_sf"/>
</dbReference>
<dbReference type="AlphaFoldDB" id="A0A382U3G6"/>
<dbReference type="SUPFAM" id="SSF48403">
    <property type="entry name" value="Ankyrin repeat"/>
    <property type="match status" value="1"/>
</dbReference>
<organism evidence="1">
    <name type="scientific">marine metagenome</name>
    <dbReference type="NCBI Taxonomy" id="408172"/>
    <lineage>
        <taxon>unclassified sequences</taxon>
        <taxon>metagenomes</taxon>
        <taxon>ecological metagenomes</taxon>
    </lineage>
</organism>
<dbReference type="InterPro" id="IPR002110">
    <property type="entry name" value="Ankyrin_rpt"/>
</dbReference>
<protein>
    <submittedName>
        <fullName evidence="1">Uncharacterized protein</fullName>
    </submittedName>
</protein>
<dbReference type="Gene3D" id="1.25.40.20">
    <property type="entry name" value="Ankyrin repeat-containing domain"/>
    <property type="match status" value="1"/>
</dbReference>
<accession>A0A382U3G6</accession>
<gene>
    <name evidence="1" type="ORF">METZ01_LOCUS381713</name>
</gene>
<sequence length="43" mass="4477">MPTPWTSGGNTALMSAAQYGNLEVVEALLAAGTTPLINTWTIN</sequence>